<name>A0A3P6G9F8_BRAOL</name>
<gene>
    <name evidence="2" type="ORF">BOLC8T47304H</name>
</gene>
<evidence type="ECO:0000256" key="1">
    <source>
        <dbReference type="SAM" id="MobiDB-lite"/>
    </source>
</evidence>
<accession>A0A3P6G9F8</accession>
<protein>
    <submittedName>
        <fullName evidence="2">Uncharacterized protein</fullName>
    </submittedName>
</protein>
<organism evidence="2">
    <name type="scientific">Brassica oleracea</name>
    <name type="common">Wild cabbage</name>
    <dbReference type="NCBI Taxonomy" id="3712"/>
    <lineage>
        <taxon>Eukaryota</taxon>
        <taxon>Viridiplantae</taxon>
        <taxon>Streptophyta</taxon>
        <taxon>Embryophyta</taxon>
        <taxon>Tracheophyta</taxon>
        <taxon>Spermatophyta</taxon>
        <taxon>Magnoliopsida</taxon>
        <taxon>eudicotyledons</taxon>
        <taxon>Gunneridae</taxon>
        <taxon>Pentapetalae</taxon>
        <taxon>rosids</taxon>
        <taxon>malvids</taxon>
        <taxon>Brassicales</taxon>
        <taxon>Brassicaceae</taxon>
        <taxon>Brassiceae</taxon>
        <taxon>Brassica</taxon>
    </lineage>
</organism>
<dbReference type="EMBL" id="LR031879">
    <property type="protein sequence ID" value="VDD54075.1"/>
    <property type="molecule type" value="Genomic_DNA"/>
</dbReference>
<feature type="region of interest" description="Disordered" evidence="1">
    <location>
        <begin position="74"/>
        <end position="99"/>
    </location>
</feature>
<proteinExistence type="predicted"/>
<feature type="compositionally biased region" description="Polar residues" evidence="1">
    <location>
        <begin position="74"/>
        <end position="90"/>
    </location>
</feature>
<dbReference type="AlphaFoldDB" id="A0A3P6G9F8"/>
<reference evidence="2" key="1">
    <citation type="submission" date="2018-11" db="EMBL/GenBank/DDBJ databases">
        <authorList>
            <consortium name="Genoscope - CEA"/>
            <person name="William W."/>
        </authorList>
    </citation>
    <scope>NUCLEOTIDE SEQUENCE</scope>
</reference>
<sequence>MNSPVSRSDSSSEPCKGCDCDLMATLPLCCVYAAPHWWVLPRRLVRTSWRNGGLGIRFLLLLSSESLLQKNLLPATSQGRSPSTKLSLTPASGGGDFLL</sequence>
<evidence type="ECO:0000313" key="2">
    <source>
        <dbReference type="EMBL" id="VDD54075.1"/>
    </source>
</evidence>